<keyword evidence="2" id="KW-1185">Reference proteome</keyword>
<dbReference type="HOGENOM" id="CLU_1844249_0_0_9"/>
<protein>
    <submittedName>
        <fullName evidence="1">Uncharacterized protein</fullName>
    </submittedName>
</protein>
<name>C9LNS1_9FIRM</name>
<proteinExistence type="predicted"/>
<evidence type="ECO:0000313" key="2">
    <source>
        <dbReference type="Proteomes" id="UP000004736"/>
    </source>
</evidence>
<dbReference type="RefSeq" id="WP_007070140.1">
    <property type="nucleotide sequence ID" value="NZ_GG698602.1"/>
</dbReference>
<dbReference type="eggNOG" id="ENOG50335AN">
    <property type="taxonomic scope" value="Bacteria"/>
</dbReference>
<dbReference type="STRING" id="592028.GCWU000321_01194"/>
<dbReference type="AlphaFoldDB" id="C9LNS1"/>
<comment type="caution">
    <text evidence="1">The sequence shown here is derived from an EMBL/GenBank/DDBJ whole genome shotgun (WGS) entry which is preliminary data.</text>
</comment>
<dbReference type="EMBL" id="ACIM02000001">
    <property type="protein sequence ID" value="EEW97207.1"/>
    <property type="molecule type" value="Genomic_DNA"/>
</dbReference>
<accession>C9LNS1</accession>
<reference evidence="1" key="1">
    <citation type="submission" date="2009-09" db="EMBL/GenBank/DDBJ databases">
        <authorList>
            <person name="Weinstock G."/>
            <person name="Sodergren E."/>
            <person name="Clifton S."/>
            <person name="Fulton L."/>
            <person name="Fulton B."/>
            <person name="Courtney L."/>
            <person name="Fronick C."/>
            <person name="Harrison M."/>
            <person name="Strong C."/>
            <person name="Farmer C."/>
            <person name="Delahaunty K."/>
            <person name="Markovic C."/>
            <person name="Hall O."/>
            <person name="Minx P."/>
            <person name="Tomlinson C."/>
            <person name="Mitreva M."/>
            <person name="Nelson J."/>
            <person name="Hou S."/>
            <person name="Wollam A."/>
            <person name="Pepin K.H."/>
            <person name="Johnson M."/>
            <person name="Bhonagiri V."/>
            <person name="Nash W.E."/>
            <person name="Warren W."/>
            <person name="Chinwalla A."/>
            <person name="Mardis E.R."/>
            <person name="Wilson R.K."/>
        </authorList>
    </citation>
    <scope>NUCLEOTIDE SEQUENCE [LARGE SCALE GENOMIC DNA]</scope>
    <source>
        <strain evidence="1">DSM 15470</strain>
    </source>
</reference>
<organism evidence="1 2">
    <name type="scientific">Dialister invisus DSM 15470</name>
    <dbReference type="NCBI Taxonomy" id="592028"/>
    <lineage>
        <taxon>Bacteria</taxon>
        <taxon>Bacillati</taxon>
        <taxon>Bacillota</taxon>
        <taxon>Negativicutes</taxon>
        <taxon>Veillonellales</taxon>
        <taxon>Veillonellaceae</taxon>
        <taxon>Dialister</taxon>
    </lineage>
</organism>
<gene>
    <name evidence="1" type="ORF">GCWU000321_01194</name>
</gene>
<dbReference type="GeneID" id="78277835"/>
<evidence type="ECO:0000313" key="1">
    <source>
        <dbReference type="EMBL" id="EEW97207.1"/>
    </source>
</evidence>
<dbReference type="Proteomes" id="UP000004736">
    <property type="component" value="Unassembled WGS sequence"/>
</dbReference>
<sequence length="144" mass="16668">MMETVLLAFMLIAAVCIGAATYNLMKISSLPARERYKVLRFKGDSLTIGYGLFAHTYKLNEILEVQFVKFPIKGRWSLGGYVGELRVIKMNGHRCRWISFDGSVYYGHIVWITNEHIIDLSTDLLMKELRQHGVQCFKERNWCS</sequence>
<dbReference type="OrthoDB" id="1631261at2"/>